<feature type="transmembrane region" description="Helical" evidence="5">
    <location>
        <begin position="90"/>
        <end position="112"/>
    </location>
</feature>
<keyword evidence="4 5" id="KW-0472">Membrane</keyword>
<dbReference type="PANTHER" id="PTHR31720:SF12">
    <property type="entry name" value="SERPENTINE RECEPTOR, CLASS T-RELATED"/>
    <property type="match status" value="1"/>
</dbReference>
<proteinExistence type="predicted"/>
<dbReference type="OrthoDB" id="5876498at2759"/>
<evidence type="ECO:0000313" key="8">
    <source>
        <dbReference type="Proteomes" id="UP001152747"/>
    </source>
</evidence>
<feature type="transmembrane region" description="Helical" evidence="5">
    <location>
        <begin position="57"/>
        <end position="83"/>
    </location>
</feature>
<dbReference type="InterPro" id="IPR018817">
    <property type="entry name" value="7TM_GPCR_serpentine_rcpt_Srz"/>
</dbReference>
<evidence type="ECO:0000256" key="3">
    <source>
        <dbReference type="ARBA" id="ARBA00022989"/>
    </source>
</evidence>
<dbReference type="AlphaFoldDB" id="A0A9P1N5E3"/>
<comment type="subcellular location">
    <subcellularLocation>
        <location evidence="1">Membrane</location>
    </subcellularLocation>
</comment>
<evidence type="ECO:0000256" key="2">
    <source>
        <dbReference type="ARBA" id="ARBA00022692"/>
    </source>
</evidence>
<evidence type="ECO:0000256" key="5">
    <source>
        <dbReference type="SAM" id="Phobius"/>
    </source>
</evidence>
<comment type="caution">
    <text evidence="7">The sequence shown here is derived from an EMBL/GenBank/DDBJ whole genome shotgun (WGS) entry which is preliminary data.</text>
</comment>
<feature type="domain" description="G-protein coupled receptors family 1 profile" evidence="6">
    <location>
        <begin position="48"/>
        <end position="285"/>
    </location>
</feature>
<evidence type="ECO:0000256" key="1">
    <source>
        <dbReference type="ARBA" id="ARBA00004370"/>
    </source>
</evidence>
<evidence type="ECO:0000256" key="4">
    <source>
        <dbReference type="ARBA" id="ARBA00023136"/>
    </source>
</evidence>
<dbReference type="PANTHER" id="PTHR31720">
    <property type="entry name" value="SERPENTINE RECEPTOR, CLASS Z-RELATED"/>
    <property type="match status" value="1"/>
</dbReference>
<gene>
    <name evidence="7" type="ORF">CAMP_LOCUS13141</name>
</gene>
<organism evidence="7 8">
    <name type="scientific">Caenorhabditis angaria</name>
    <dbReference type="NCBI Taxonomy" id="860376"/>
    <lineage>
        <taxon>Eukaryota</taxon>
        <taxon>Metazoa</taxon>
        <taxon>Ecdysozoa</taxon>
        <taxon>Nematoda</taxon>
        <taxon>Chromadorea</taxon>
        <taxon>Rhabditida</taxon>
        <taxon>Rhabditina</taxon>
        <taxon>Rhabditomorpha</taxon>
        <taxon>Rhabditoidea</taxon>
        <taxon>Rhabditidae</taxon>
        <taxon>Peloderinae</taxon>
        <taxon>Caenorhabditis</taxon>
    </lineage>
</organism>
<keyword evidence="8" id="KW-1185">Reference proteome</keyword>
<reference evidence="7" key="1">
    <citation type="submission" date="2022-11" db="EMBL/GenBank/DDBJ databases">
        <authorList>
            <person name="Kikuchi T."/>
        </authorList>
    </citation>
    <scope>NUCLEOTIDE SEQUENCE</scope>
    <source>
        <strain evidence="7">PS1010</strain>
    </source>
</reference>
<evidence type="ECO:0000313" key="7">
    <source>
        <dbReference type="EMBL" id="CAI5450504.1"/>
    </source>
</evidence>
<dbReference type="Proteomes" id="UP001152747">
    <property type="component" value="Unassembled WGS sequence"/>
</dbReference>
<feature type="transmembrane region" description="Helical" evidence="5">
    <location>
        <begin position="156"/>
        <end position="173"/>
    </location>
</feature>
<evidence type="ECO:0000259" key="6">
    <source>
        <dbReference type="PROSITE" id="PS50262"/>
    </source>
</evidence>
<feature type="transmembrane region" description="Helical" evidence="5">
    <location>
        <begin position="118"/>
        <end position="136"/>
    </location>
</feature>
<keyword evidence="3 5" id="KW-1133">Transmembrane helix</keyword>
<dbReference type="Pfam" id="PF10325">
    <property type="entry name" value="7TM_GPCR_Srz"/>
    <property type="match status" value="1"/>
</dbReference>
<dbReference type="GO" id="GO:0016020">
    <property type="term" value="C:membrane"/>
    <property type="evidence" value="ECO:0007669"/>
    <property type="project" value="UniProtKB-SubCell"/>
</dbReference>
<sequence>MIDEEKYLLRSFVLYHLILLTIYILSVFTIFPIFIHLTRINRQKDRESSVFLITNHIYKITIYSQFLIVLCAISFLVLFFLAMCLNESEYAIITSIIRTITFYFVLITYNFMQFIIPIQNLLIFLLALQRCLIYFFADYEKYLVPSEKRFDCIIKWLYSISILGNLIYFIYWVKCMHQLFYSDETCDQQQVSITSSIIYIILDFLVMFSSIFYIFILVSVRNITRNASNFMKTRPEKVIIYQTLVLLFVKLLSIPTIFFFLHFLMNQDLQLNGFLNVVSKAESAL</sequence>
<feature type="transmembrane region" description="Helical" evidence="5">
    <location>
        <begin position="239"/>
        <end position="265"/>
    </location>
</feature>
<dbReference type="InterPro" id="IPR017452">
    <property type="entry name" value="GPCR_Rhodpsn_7TM"/>
</dbReference>
<dbReference type="EMBL" id="CANHGI010000005">
    <property type="protein sequence ID" value="CAI5450504.1"/>
    <property type="molecule type" value="Genomic_DNA"/>
</dbReference>
<protein>
    <recommendedName>
        <fullName evidence="6">G-protein coupled receptors family 1 profile domain-containing protein</fullName>
    </recommendedName>
</protein>
<keyword evidence="2 5" id="KW-0812">Transmembrane</keyword>
<name>A0A9P1N5E3_9PELO</name>
<feature type="transmembrane region" description="Helical" evidence="5">
    <location>
        <begin position="193"/>
        <end position="218"/>
    </location>
</feature>
<dbReference type="PROSITE" id="PS50262">
    <property type="entry name" value="G_PROTEIN_RECEP_F1_2"/>
    <property type="match status" value="1"/>
</dbReference>
<feature type="transmembrane region" description="Helical" evidence="5">
    <location>
        <begin position="12"/>
        <end position="37"/>
    </location>
</feature>
<accession>A0A9P1N5E3</accession>